<proteinExistence type="inferred from homology"/>
<evidence type="ECO:0000256" key="5">
    <source>
        <dbReference type="ARBA" id="ARBA00023237"/>
    </source>
</evidence>
<keyword evidence="11" id="KW-1185">Reference proteome</keyword>
<feature type="coiled-coil region" evidence="6">
    <location>
        <begin position="362"/>
        <end position="389"/>
    </location>
</feature>
<evidence type="ECO:0000313" key="11">
    <source>
        <dbReference type="Proteomes" id="UP000192756"/>
    </source>
</evidence>
<accession>A0A1W2CU64</accession>
<name>A0A1W2CU64_9SPHI</name>
<dbReference type="CDD" id="cd08977">
    <property type="entry name" value="SusD"/>
    <property type="match status" value="1"/>
</dbReference>
<reference evidence="11" key="1">
    <citation type="submission" date="2017-04" db="EMBL/GenBank/DDBJ databases">
        <authorList>
            <person name="Varghese N."/>
            <person name="Submissions S."/>
        </authorList>
    </citation>
    <scope>NUCLEOTIDE SEQUENCE [LARGE SCALE GENOMIC DNA]</scope>
    <source>
        <strain evidence="11">DSM 12126</strain>
    </source>
</reference>
<feature type="signal peptide" evidence="7">
    <location>
        <begin position="1"/>
        <end position="29"/>
    </location>
</feature>
<evidence type="ECO:0000256" key="6">
    <source>
        <dbReference type="SAM" id="Coils"/>
    </source>
</evidence>
<keyword evidence="6" id="KW-0175">Coiled coil</keyword>
<dbReference type="Gene3D" id="1.25.40.390">
    <property type="match status" value="1"/>
</dbReference>
<feature type="domain" description="RagB/SusD" evidence="8">
    <location>
        <begin position="316"/>
        <end position="466"/>
    </location>
</feature>
<evidence type="ECO:0000256" key="2">
    <source>
        <dbReference type="ARBA" id="ARBA00006275"/>
    </source>
</evidence>
<dbReference type="Proteomes" id="UP000192756">
    <property type="component" value="Unassembled WGS sequence"/>
</dbReference>
<evidence type="ECO:0000256" key="1">
    <source>
        <dbReference type="ARBA" id="ARBA00004442"/>
    </source>
</evidence>
<dbReference type="OrthoDB" id="621570at2"/>
<evidence type="ECO:0000259" key="8">
    <source>
        <dbReference type="Pfam" id="PF07980"/>
    </source>
</evidence>
<sequence>MKMKYSTPKFKFWIIILSAMLVTSCDSFLEVDLPQSQLSNVSVYENYETATTALTSIYGNLRDQGMFSEGAGIGLTGALANYTDEMVAYDESSSKIYINFYNNTLLPSNTYISGFWNSAYSQIYAANAVFEGAAASTFLTADQKKQLQGEALFIRGMLHFYLSNLFGDIPYVTQTDYKVNRLMARTEIKVVYDLVAADLKNAIAMLPVNYISANKVRPNQLTAKALLSKVYLYQGSWSEAENTASSIIGQSGVYSFEDELNNLFLIGSKETIWQLRSATSDRNTWEGELFILSAGPPLYTALNSVLVNSFANTDLRRSKWMKSVSSGNSTWYYPFKYKEMLFTTVSKEYLVLFRLTEQYMIRAEARAQLDNLQGAKDDLNKIRKRATLDNTVANTKAELLDAILQERRWEFFAELGHRFFDLKRAGKLDVNLSGIKPGWNTTDRLFPIPEKELNTNPNLRPQNPGY</sequence>
<evidence type="ECO:0000256" key="4">
    <source>
        <dbReference type="ARBA" id="ARBA00023136"/>
    </source>
</evidence>
<comment type="similarity">
    <text evidence="2">Belongs to the SusD family.</text>
</comment>
<gene>
    <name evidence="10" type="ORF">SAMN04488524_3240</name>
</gene>
<feature type="chain" id="PRO_5013252641" evidence="7">
    <location>
        <begin position="30"/>
        <end position="466"/>
    </location>
</feature>
<protein>
    <submittedName>
        <fullName evidence="10">SusD family protein</fullName>
    </submittedName>
</protein>
<comment type="subcellular location">
    <subcellularLocation>
        <location evidence="1">Cell outer membrane</location>
    </subcellularLocation>
</comment>
<evidence type="ECO:0000256" key="7">
    <source>
        <dbReference type="SAM" id="SignalP"/>
    </source>
</evidence>
<dbReference type="AlphaFoldDB" id="A0A1W2CU64"/>
<organism evidence="10 11">
    <name type="scientific">Pedobacter africanus</name>
    <dbReference type="NCBI Taxonomy" id="151894"/>
    <lineage>
        <taxon>Bacteria</taxon>
        <taxon>Pseudomonadati</taxon>
        <taxon>Bacteroidota</taxon>
        <taxon>Sphingobacteriia</taxon>
        <taxon>Sphingobacteriales</taxon>
        <taxon>Sphingobacteriaceae</taxon>
        <taxon>Pedobacter</taxon>
    </lineage>
</organism>
<dbReference type="InterPro" id="IPR011990">
    <property type="entry name" value="TPR-like_helical_dom_sf"/>
</dbReference>
<dbReference type="PROSITE" id="PS51257">
    <property type="entry name" value="PROKAR_LIPOPROTEIN"/>
    <property type="match status" value="1"/>
</dbReference>
<dbReference type="GO" id="GO:0009279">
    <property type="term" value="C:cell outer membrane"/>
    <property type="evidence" value="ECO:0007669"/>
    <property type="project" value="UniProtKB-SubCell"/>
</dbReference>
<keyword evidence="3 7" id="KW-0732">Signal</keyword>
<dbReference type="Pfam" id="PF07980">
    <property type="entry name" value="SusD_RagB"/>
    <property type="match status" value="1"/>
</dbReference>
<feature type="domain" description="SusD-like N-terminal" evidence="9">
    <location>
        <begin position="94"/>
        <end position="232"/>
    </location>
</feature>
<dbReference type="STRING" id="151894.SAMN04488524_3240"/>
<evidence type="ECO:0000259" key="9">
    <source>
        <dbReference type="Pfam" id="PF14322"/>
    </source>
</evidence>
<dbReference type="InterPro" id="IPR012944">
    <property type="entry name" value="SusD_RagB_dom"/>
</dbReference>
<dbReference type="SUPFAM" id="SSF48452">
    <property type="entry name" value="TPR-like"/>
    <property type="match status" value="1"/>
</dbReference>
<dbReference type="Pfam" id="PF14322">
    <property type="entry name" value="SusD-like_3"/>
    <property type="match status" value="1"/>
</dbReference>
<dbReference type="InterPro" id="IPR033985">
    <property type="entry name" value="SusD-like_N"/>
</dbReference>
<keyword evidence="5" id="KW-0998">Cell outer membrane</keyword>
<evidence type="ECO:0000313" key="10">
    <source>
        <dbReference type="EMBL" id="SMC88779.1"/>
    </source>
</evidence>
<dbReference type="RefSeq" id="WP_084240034.1">
    <property type="nucleotide sequence ID" value="NZ_FWXT01000002.1"/>
</dbReference>
<keyword evidence="4" id="KW-0472">Membrane</keyword>
<dbReference type="EMBL" id="FWXT01000002">
    <property type="protein sequence ID" value="SMC88779.1"/>
    <property type="molecule type" value="Genomic_DNA"/>
</dbReference>
<evidence type="ECO:0000256" key="3">
    <source>
        <dbReference type="ARBA" id="ARBA00022729"/>
    </source>
</evidence>